<dbReference type="AlphaFoldDB" id="A0A8W8NWC6"/>
<evidence type="ECO:0000313" key="2">
    <source>
        <dbReference type="Proteomes" id="UP000005408"/>
    </source>
</evidence>
<protein>
    <submittedName>
        <fullName evidence="1">Uncharacterized protein</fullName>
    </submittedName>
</protein>
<dbReference type="EnsemblMetazoa" id="G7713.1">
    <property type="protein sequence ID" value="G7713.1:cds"/>
    <property type="gene ID" value="G7713"/>
</dbReference>
<proteinExistence type="predicted"/>
<evidence type="ECO:0000313" key="1">
    <source>
        <dbReference type="EnsemblMetazoa" id="G7713.1:cds"/>
    </source>
</evidence>
<organism evidence="1 2">
    <name type="scientific">Magallana gigas</name>
    <name type="common">Pacific oyster</name>
    <name type="synonym">Crassostrea gigas</name>
    <dbReference type="NCBI Taxonomy" id="29159"/>
    <lineage>
        <taxon>Eukaryota</taxon>
        <taxon>Metazoa</taxon>
        <taxon>Spiralia</taxon>
        <taxon>Lophotrochozoa</taxon>
        <taxon>Mollusca</taxon>
        <taxon>Bivalvia</taxon>
        <taxon>Autobranchia</taxon>
        <taxon>Pteriomorphia</taxon>
        <taxon>Ostreida</taxon>
        <taxon>Ostreoidea</taxon>
        <taxon>Ostreidae</taxon>
        <taxon>Magallana</taxon>
    </lineage>
</organism>
<reference evidence="1" key="1">
    <citation type="submission" date="2022-08" db="UniProtKB">
        <authorList>
            <consortium name="EnsemblMetazoa"/>
        </authorList>
    </citation>
    <scope>IDENTIFICATION</scope>
    <source>
        <strain evidence="1">05x7-T-G4-1.051#20</strain>
    </source>
</reference>
<name>A0A8W8NWC6_MAGGI</name>
<dbReference type="Proteomes" id="UP000005408">
    <property type="component" value="Unassembled WGS sequence"/>
</dbReference>
<sequence length="144" mass="16443">MRIILSSHVPGRSTYVNDVPMSSNDWQEVTICESTSWHFKEDLPTETNGILELVMLIMQGQKIDPENRMRWRYRMRSIVCRLQRYTTTTTGSGGGHVHHCQTAIESSSGNDLQHVAQYITTDSGMENVYMNSQPENDESIYANV</sequence>
<keyword evidence="2" id="KW-1185">Reference proteome</keyword>
<accession>A0A8W8NWC6</accession>